<evidence type="ECO:0000256" key="5">
    <source>
        <dbReference type="ARBA" id="ARBA00022737"/>
    </source>
</evidence>
<organism evidence="14 15">
    <name type="scientific">Colletotrichum siamense</name>
    <name type="common">Anthracnose fungus</name>
    <dbReference type="NCBI Taxonomy" id="690259"/>
    <lineage>
        <taxon>Eukaryota</taxon>
        <taxon>Fungi</taxon>
        <taxon>Dikarya</taxon>
        <taxon>Ascomycota</taxon>
        <taxon>Pezizomycotina</taxon>
        <taxon>Sordariomycetes</taxon>
        <taxon>Hypocreomycetidae</taxon>
        <taxon>Glomerellales</taxon>
        <taxon>Glomerellaceae</taxon>
        <taxon>Colletotrichum</taxon>
        <taxon>Colletotrichum gloeosporioides species complex</taxon>
    </lineage>
</organism>
<dbReference type="InterPro" id="IPR036640">
    <property type="entry name" value="ABC1_TM_sf"/>
</dbReference>
<feature type="domain" description="ABC transporter" evidence="12">
    <location>
        <begin position="383"/>
        <end position="628"/>
    </location>
</feature>
<feature type="transmembrane region" description="Helical" evidence="11">
    <location>
        <begin position="108"/>
        <end position="131"/>
    </location>
</feature>
<feature type="transmembrane region" description="Helical" evidence="11">
    <location>
        <begin position="205"/>
        <end position="228"/>
    </location>
</feature>
<dbReference type="InterPro" id="IPR027417">
    <property type="entry name" value="P-loop_NTPase"/>
</dbReference>
<feature type="transmembrane region" description="Helical" evidence="11">
    <location>
        <begin position="181"/>
        <end position="199"/>
    </location>
</feature>
<keyword evidence="7" id="KW-0067">ATP-binding</keyword>
<keyword evidence="15" id="KW-1185">Reference proteome</keyword>
<accession>A0A9P5K6P9</accession>
<dbReference type="PROSITE" id="PS00211">
    <property type="entry name" value="ABC_TRANSPORTER_1"/>
    <property type="match status" value="2"/>
</dbReference>
<evidence type="ECO:0000256" key="2">
    <source>
        <dbReference type="ARBA" id="ARBA00007577"/>
    </source>
</evidence>
<feature type="transmembrane region" description="Helical" evidence="11">
    <location>
        <begin position="843"/>
        <end position="862"/>
    </location>
</feature>
<dbReference type="CDD" id="cd03249">
    <property type="entry name" value="ABC_MTABC3_MDL1_MDL2"/>
    <property type="match status" value="2"/>
</dbReference>
<feature type="domain" description="ABC transmembrane type-1" evidence="13">
    <location>
        <begin position="65"/>
        <end position="348"/>
    </location>
</feature>
<evidence type="ECO:0000256" key="1">
    <source>
        <dbReference type="ARBA" id="ARBA00004141"/>
    </source>
</evidence>
<dbReference type="InterPro" id="IPR039421">
    <property type="entry name" value="Type_1_exporter"/>
</dbReference>
<dbReference type="Pfam" id="PF00005">
    <property type="entry name" value="ABC_tran"/>
    <property type="match status" value="2"/>
</dbReference>
<feature type="transmembrane region" description="Helical" evidence="11">
    <location>
        <begin position="768"/>
        <end position="792"/>
    </location>
</feature>
<dbReference type="GO" id="GO:0005524">
    <property type="term" value="F:ATP binding"/>
    <property type="evidence" value="ECO:0007669"/>
    <property type="project" value="UniProtKB-KW"/>
</dbReference>
<feature type="compositionally biased region" description="Basic and acidic residues" evidence="10">
    <location>
        <begin position="652"/>
        <end position="664"/>
    </location>
</feature>
<feature type="transmembrane region" description="Helical" evidence="11">
    <location>
        <begin position="37"/>
        <end position="56"/>
    </location>
</feature>
<sequence>MAGLETHQSKILDLQANGLPGSKAAKTVFHYAAPADLIIIAVSCVSAIIAGGLNPLLTASQTNPMPWWTMLITHQVLYGQLVGSFNGFSSGTISASALKSDVSKFTLYFVYLAIVMFVFSYVTTVGFYFTGERITKTLRRKYLETIIRQNISFFDTLGSGEITTRITSDISLIQEGITGNLALSLTAVATFVSALVITFSMYWKLAFVLCSTVVALTLFCAVAIVLPLRWTRESLQHYSSGANVAEEAISSIRHVTAFGIQEKMVERYDKYLQRAERPSFRANSITALMMSASEAVPYFSHGLSFWEGSRLHVNGEISVSGLTTSTLAIVIGAWAVERVAPNAKAFVHSIASAGTVLGSIARKSPQDPLSQQGEKLESSNYDIKLRDISLVYPSRREVTVLRNLNLDIPACKTTAIVGVSGGGKSSIIGLLERFYIPTGGKIWLGDHDIQDLNLRWLRRQMSLVNQEPTLFNTTVFENIAFGLEEETILFHSPGKLRALVEEAATKAKAHDFIMNLPDGYQTRVGEKGTQLSGGQRQRICIARAIVKNPQILLLDEATSALDTKTERAVQKALSAASEGRTTVVIAHRLSTIRDADNIVVMKNGSIVEQGSHDVLISQHGVYAELVERQRTSHHGDGERLTAEINSAEDAESEHLPEKEPRQDYAETFNQSEEGSASLEAAEASAARRSDSVNPNRISPFSCSSIFSAFRLIRRLSRPEKGLIFVATVAAMLAGLGVPAQSIIFAQMLSSLSLSPFSHLRDKVDFWSLMYLSMGLGMFAAYLGQGVGFAYAAEKLTHRTRERALRHVLRQDVGFFDIKENSIGTLTSLLSSGSNDLNGLSGSLMGALLTFLATIIGGIVLSMVVGWKLALVCTATIPLVAGFGWVRLAMLTLIRDKMKSTHQESAAYASEAVSAIRTVASLNMETRVLKHYDQILSRQSNKALKSILQASAMYTASQSIIFFCCALAFWYGGNLIANKEYTMFQFFICFASLISGSQIAGAIFSHAPGMSRAIDAARDLSALFNRQPPIDTWDTTSRKAPAREALSGAIEFRNVSFSYASRKDRIVIDNFSMTIRPGQHIALVGPSGCGKSTIIALLERFYDPTSGQIFVDGEDISKLDVSSYRSLVSLVGQEPTLYSGTIRENLILGCPDDVSEEDIVEACKAANIHDTIISLPQGFDTETGSRGVMLSGGQRQRIAIARALLRGTKILLLDEATAALDSGSEEFVQAALKSSAHQRTTIAVAHRLRTIEKADLIFVLDAGRLVEMGQHEDLMRKGGMYKGLVEMQNLGIK</sequence>
<feature type="region of interest" description="Disordered" evidence="10">
    <location>
        <begin position="629"/>
        <end position="692"/>
    </location>
</feature>
<keyword evidence="4 11" id="KW-0812">Transmembrane</keyword>
<dbReference type="GO" id="GO:0016887">
    <property type="term" value="F:ATP hydrolysis activity"/>
    <property type="evidence" value="ECO:0007669"/>
    <property type="project" value="InterPro"/>
</dbReference>
<feature type="transmembrane region" description="Helical" evidence="11">
    <location>
        <begin position="982"/>
        <end position="1003"/>
    </location>
</feature>
<dbReference type="InterPro" id="IPR003593">
    <property type="entry name" value="AAA+_ATPase"/>
</dbReference>
<dbReference type="CDD" id="cd18578">
    <property type="entry name" value="ABC_6TM_Pgp_ABCB1_D2_like"/>
    <property type="match status" value="1"/>
</dbReference>
<keyword evidence="9 11" id="KW-0472">Membrane</keyword>
<keyword evidence="3" id="KW-0813">Transport</keyword>
<dbReference type="FunFam" id="3.40.50.300:FF:000251">
    <property type="entry name" value="ABC transporter B family member 19"/>
    <property type="match status" value="1"/>
</dbReference>
<feature type="transmembrane region" description="Helical" evidence="11">
    <location>
        <begin position="722"/>
        <end position="748"/>
    </location>
</feature>
<keyword evidence="5" id="KW-0677">Repeat</keyword>
<evidence type="ECO:0000259" key="13">
    <source>
        <dbReference type="PROSITE" id="PS50929"/>
    </source>
</evidence>
<feature type="compositionally biased region" description="Basic and acidic residues" evidence="10">
    <location>
        <begin position="629"/>
        <end position="641"/>
    </location>
</feature>
<proteinExistence type="inferred from homology"/>
<dbReference type="Pfam" id="PF00664">
    <property type="entry name" value="ABC_membrane"/>
    <property type="match status" value="2"/>
</dbReference>
<evidence type="ECO:0000256" key="3">
    <source>
        <dbReference type="ARBA" id="ARBA00022448"/>
    </source>
</evidence>
<evidence type="ECO:0000256" key="9">
    <source>
        <dbReference type="ARBA" id="ARBA00023136"/>
    </source>
</evidence>
<evidence type="ECO:0000256" key="6">
    <source>
        <dbReference type="ARBA" id="ARBA00022741"/>
    </source>
</evidence>
<dbReference type="SMART" id="SM00382">
    <property type="entry name" value="AAA"/>
    <property type="match status" value="2"/>
</dbReference>
<keyword evidence="8 11" id="KW-1133">Transmembrane helix</keyword>
<dbReference type="PROSITE" id="PS50929">
    <property type="entry name" value="ABC_TM1F"/>
    <property type="match status" value="2"/>
</dbReference>
<reference evidence="14" key="1">
    <citation type="submission" date="2019-06" db="EMBL/GenBank/DDBJ databases">
        <authorList>
            <person name="Gan P."/>
            <person name="Shirasu K."/>
        </authorList>
    </citation>
    <scope>NUCLEOTIDE SEQUENCE [LARGE SCALE GENOMIC DNA]</scope>
    <source>
        <strain evidence="14">CAD2</strain>
    </source>
</reference>
<dbReference type="EMBL" id="QPMT01000008">
    <property type="protein sequence ID" value="KAF4862405.1"/>
    <property type="molecule type" value="Genomic_DNA"/>
</dbReference>
<feature type="domain" description="ABC transporter" evidence="12">
    <location>
        <begin position="1049"/>
        <end position="1286"/>
    </location>
</feature>
<dbReference type="SUPFAM" id="SSF52540">
    <property type="entry name" value="P-loop containing nucleoside triphosphate hydrolases"/>
    <property type="match status" value="2"/>
</dbReference>
<dbReference type="OrthoDB" id="416786at2759"/>
<evidence type="ECO:0000256" key="8">
    <source>
        <dbReference type="ARBA" id="ARBA00022989"/>
    </source>
</evidence>
<dbReference type="Proteomes" id="UP000711996">
    <property type="component" value="Unassembled WGS sequence"/>
</dbReference>
<feature type="domain" description="ABC transmembrane type-1" evidence="13">
    <location>
        <begin position="724"/>
        <end position="1011"/>
    </location>
</feature>
<dbReference type="GO" id="GO:0015421">
    <property type="term" value="F:ABC-type oligopeptide transporter activity"/>
    <property type="evidence" value="ECO:0007669"/>
    <property type="project" value="TreeGrafter"/>
</dbReference>
<protein>
    <submittedName>
        <fullName evidence="14">ABC transporter fmpD</fullName>
    </submittedName>
</protein>
<evidence type="ECO:0000313" key="14">
    <source>
        <dbReference type="EMBL" id="KAF4862405.1"/>
    </source>
</evidence>
<gene>
    <name evidence="14" type="primary">fmpD</name>
    <name evidence="14" type="ORF">CGCSCA2_v003435</name>
</gene>
<dbReference type="InterPro" id="IPR003439">
    <property type="entry name" value="ABC_transporter-like_ATP-bd"/>
</dbReference>
<dbReference type="Gene3D" id="1.20.1560.10">
    <property type="entry name" value="ABC transporter type 1, transmembrane domain"/>
    <property type="match status" value="1"/>
</dbReference>
<feature type="transmembrane region" description="Helical" evidence="11">
    <location>
        <begin position="868"/>
        <end position="889"/>
    </location>
</feature>
<name>A0A9P5K6P9_COLSI</name>
<feature type="transmembrane region" description="Helical" evidence="11">
    <location>
        <begin position="946"/>
        <end position="970"/>
    </location>
</feature>
<dbReference type="PROSITE" id="PS50893">
    <property type="entry name" value="ABC_TRANSPORTER_2"/>
    <property type="match status" value="2"/>
</dbReference>
<dbReference type="InterPro" id="IPR011527">
    <property type="entry name" value="ABC1_TM_dom"/>
</dbReference>
<keyword evidence="6" id="KW-0547">Nucleotide-binding</keyword>
<dbReference type="SUPFAM" id="SSF90123">
    <property type="entry name" value="ABC transporter transmembrane region"/>
    <property type="match status" value="2"/>
</dbReference>
<evidence type="ECO:0000256" key="7">
    <source>
        <dbReference type="ARBA" id="ARBA00022840"/>
    </source>
</evidence>
<dbReference type="PANTHER" id="PTHR43394">
    <property type="entry name" value="ATP-DEPENDENT PERMEASE MDL1, MITOCHONDRIAL"/>
    <property type="match status" value="1"/>
</dbReference>
<dbReference type="CDD" id="cd18577">
    <property type="entry name" value="ABC_6TM_Pgp_ABCB1_D1_like"/>
    <property type="match status" value="1"/>
</dbReference>
<dbReference type="Gene3D" id="3.40.50.300">
    <property type="entry name" value="P-loop containing nucleotide triphosphate hydrolases"/>
    <property type="match status" value="2"/>
</dbReference>
<dbReference type="InterPro" id="IPR017871">
    <property type="entry name" value="ABC_transporter-like_CS"/>
</dbReference>
<dbReference type="FunFam" id="3.40.50.300:FF:000913">
    <property type="entry name" value="ABC multidrug transporter SitT"/>
    <property type="match status" value="1"/>
</dbReference>
<comment type="caution">
    <text evidence="14">The sequence shown here is derived from an EMBL/GenBank/DDBJ whole genome shotgun (WGS) entry which is preliminary data.</text>
</comment>
<dbReference type="PANTHER" id="PTHR43394:SF11">
    <property type="entry name" value="ATP-BINDING CASSETTE TRANSPORTER"/>
    <property type="match status" value="1"/>
</dbReference>
<evidence type="ECO:0000313" key="15">
    <source>
        <dbReference type="Proteomes" id="UP000711996"/>
    </source>
</evidence>
<feature type="compositionally biased region" description="Low complexity" evidence="10">
    <location>
        <begin position="671"/>
        <end position="684"/>
    </location>
</feature>
<dbReference type="GO" id="GO:0005743">
    <property type="term" value="C:mitochondrial inner membrane"/>
    <property type="evidence" value="ECO:0007669"/>
    <property type="project" value="TreeGrafter"/>
</dbReference>
<comment type="similarity">
    <text evidence="2">Belongs to the ABC transporter superfamily. ABCB family. Multidrug resistance exporter (TC 3.A.1.201) subfamily.</text>
</comment>
<comment type="subcellular location">
    <subcellularLocation>
        <location evidence="1">Membrane</location>
        <topology evidence="1">Multi-pass membrane protein</topology>
    </subcellularLocation>
</comment>
<dbReference type="GO" id="GO:0090374">
    <property type="term" value="P:oligopeptide export from mitochondrion"/>
    <property type="evidence" value="ECO:0007669"/>
    <property type="project" value="TreeGrafter"/>
</dbReference>
<evidence type="ECO:0000256" key="4">
    <source>
        <dbReference type="ARBA" id="ARBA00022692"/>
    </source>
</evidence>
<evidence type="ECO:0000256" key="10">
    <source>
        <dbReference type="SAM" id="MobiDB-lite"/>
    </source>
</evidence>
<evidence type="ECO:0000256" key="11">
    <source>
        <dbReference type="SAM" id="Phobius"/>
    </source>
</evidence>
<evidence type="ECO:0000259" key="12">
    <source>
        <dbReference type="PROSITE" id="PS50893"/>
    </source>
</evidence>